<accession>A0A6S6QV38</accession>
<dbReference type="AlphaFoldDB" id="A0A6S6QV38"/>
<name>A0A6S6QV38_9HYPH</name>
<feature type="region of interest" description="Disordered" evidence="1">
    <location>
        <begin position="78"/>
        <end position="98"/>
    </location>
</feature>
<evidence type="ECO:0000313" key="2">
    <source>
        <dbReference type="EMBL" id="BCJ90961.1"/>
    </source>
</evidence>
<dbReference type="EMBL" id="AP023361">
    <property type="protein sequence ID" value="BCJ90961.1"/>
    <property type="molecule type" value="Genomic_DNA"/>
</dbReference>
<sequence>MCARHHLNPCDASSIVGLAFRAPAAERPVLWPYEREGAVAADTSKFTQEAERLARKAEASKSPSEKRMLETHARFYEAIAEEPDQASDPAPSSDRDSN</sequence>
<keyword evidence="3" id="KW-1185">Reference proteome</keyword>
<dbReference type="KEGG" id="tso:IZ6_16960"/>
<evidence type="ECO:0000256" key="1">
    <source>
        <dbReference type="SAM" id="MobiDB-lite"/>
    </source>
</evidence>
<protein>
    <submittedName>
        <fullName evidence="2">Uncharacterized protein</fullName>
    </submittedName>
</protein>
<dbReference type="Proteomes" id="UP000515317">
    <property type="component" value="Chromosome"/>
</dbReference>
<proteinExistence type="predicted"/>
<evidence type="ECO:0000313" key="3">
    <source>
        <dbReference type="Proteomes" id="UP000515317"/>
    </source>
</evidence>
<organism evidence="2 3">
    <name type="scientific">Terrihabitans soli</name>
    <dbReference type="NCBI Taxonomy" id="708113"/>
    <lineage>
        <taxon>Bacteria</taxon>
        <taxon>Pseudomonadati</taxon>
        <taxon>Pseudomonadota</taxon>
        <taxon>Alphaproteobacteria</taxon>
        <taxon>Hyphomicrobiales</taxon>
        <taxon>Terrihabitans</taxon>
    </lineage>
</organism>
<gene>
    <name evidence="2" type="ORF">IZ6_16960</name>
</gene>
<reference evidence="2 3" key="1">
    <citation type="submission" date="2020-08" db="EMBL/GenBank/DDBJ databases">
        <title>Genome sequence of Rhizobiales bacterium strain IZ6.</title>
        <authorList>
            <person name="Nakai R."/>
            <person name="Naganuma T."/>
        </authorList>
    </citation>
    <scope>NUCLEOTIDE SEQUENCE [LARGE SCALE GENOMIC DNA]</scope>
    <source>
        <strain evidence="2 3">IZ6</strain>
    </source>
</reference>